<keyword evidence="7" id="KW-0812">Transmembrane</keyword>
<dbReference type="InterPro" id="IPR013783">
    <property type="entry name" value="Ig-like_fold"/>
</dbReference>
<dbReference type="PROSITE" id="PS00022">
    <property type="entry name" value="EGF_1"/>
    <property type="match status" value="1"/>
</dbReference>
<dbReference type="GO" id="GO:0007154">
    <property type="term" value="P:cell communication"/>
    <property type="evidence" value="ECO:0007669"/>
    <property type="project" value="InterPro"/>
</dbReference>
<feature type="chain" id="PRO_5040733090" description="EGF-like domain-containing protein" evidence="8">
    <location>
        <begin position="19"/>
        <end position="971"/>
    </location>
</feature>
<comment type="caution">
    <text evidence="5">Lacks conserved residue(s) required for the propagation of feature annotation.</text>
</comment>
<proteinExistence type="predicted"/>
<dbReference type="SMART" id="SM00237">
    <property type="entry name" value="Calx_beta"/>
    <property type="match status" value="1"/>
</dbReference>
<dbReference type="SUPFAM" id="SSF141072">
    <property type="entry name" value="CalX-like"/>
    <property type="match status" value="1"/>
</dbReference>
<evidence type="ECO:0000256" key="4">
    <source>
        <dbReference type="ARBA" id="ARBA00023157"/>
    </source>
</evidence>
<dbReference type="InterPro" id="IPR002909">
    <property type="entry name" value="IPT_dom"/>
</dbReference>
<dbReference type="PROSITE" id="PS01186">
    <property type="entry name" value="EGF_2"/>
    <property type="match status" value="1"/>
</dbReference>
<evidence type="ECO:0000313" key="10">
    <source>
        <dbReference type="EMBL" id="GMH53192.1"/>
    </source>
</evidence>
<reference evidence="11" key="1">
    <citation type="journal article" date="2023" name="Commun. Biol.">
        <title>Genome analysis of Parmales, the sister group of diatoms, reveals the evolutionary specialization of diatoms from phago-mixotrophs to photoautotrophs.</title>
        <authorList>
            <person name="Ban H."/>
            <person name="Sato S."/>
            <person name="Yoshikawa S."/>
            <person name="Yamada K."/>
            <person name="Nakamura Y."/>
            <person name="Ichinomiya M."/>
            <person name="Sato N."/>
            <person name="Blanc-Mathieu R."/>
            <person name="Endo H."/>
            <person name="Kuwata A."/>
            <person name="Ogata H."/>
        </authorList>
    </citation>
    <scope>NUCLEOTIDE SEQUENCE [LARGE SCALE GENOMIC DNA]</scope>
</reference>
<evidence type="ECO:0000256" key="6">
    <source>
        <dbReference type="SAM" id="MobiDB-lite"/>
    </source>
</evidence>
<protein>
    <recommendedName>
        <fullName evidence="9">EGF-like domain-containing protein</fullName>
    </recommendedName>
</protein>
<keyword evidence="2" id="KW-0677">Repeat</keyword>
<keyword evidence="5" id="KW-0245">EGF-like domain</keyword>
<evidence type="ECO:0000256" key="2">
    <source>
        <dbReference type="ARBA" id="ARBA00022737"/>
    </source>
</evidence>
<dbReference type="InterPro" id="IPR038081">
    <property type="entry name" value="CalX-like_sf"/>
</dbReference>
<feature type="signal peptide" evidence="8">
    <location>
        <begin position="1"/>
        <end position="18"/>
    </location>
</feature>
<dbReference type="AlphaFoldDB" id="A0A9W7DSI5"/>
<dbReference type="SUPFAM" id="SSF81296">
    <property type="entry name" value="E set domains"/>
    <property type="match status" value="1"/>
</dbReference>
<dbReference type="CDD" id="cd00603">
    <property type="entry name" value="IPT_PCSR"/>
    <property type="match status" value="1"/>
</dbReference>
<keyword evidence="7" id="KW-1133">Transmembrane helix</keyword>
<keyword evidence="1 8" id="KW-0732">Signal</keyword>
<feature type="region of interest" description="Disordered" evidence="6">
    <location>
        <begin position="911"/>
        <end position="935"/>
    </location>
</feature>
<keyword evidence="4 5" id="KW-1015">Disulfide bond</keyword>
<dbReference type="InterPro" id="IPR014756">
    <property type="entry name" value="Ig_E-set"/>
</dbReference>
<evidence type="ECO:0000256" key="3">
    <source>
        <dbReference type="ARBA" id="ARBA00022837"/>
    </source>
</evidence>
<dbReference type="Gene3D" id="2.60.40.10">
    <property type="entry name" value="Immunoglobulins"/>
    <property type="match status" value="1"/>
</dbReference>
<feature type="disulfide bond" evidence="5">
    <location>
        <begin position="469"/>
        <end position="478"/>
    </location>
</feature>
<name>A0A9W7DSI5_9STRA</name>
<sequence length="971" mass="103374">MHHAIFALLIALVARTHALEVCRNLALDQARTTSSSEVIFSFEVGGGGSAAHNTDSDVSALLDPSDNSRLRDSAYFSLTLTPSSTQLTSIEYVQPVDDTDDSAGIMLTAADASITKTGDVLKVLIPQQSYVNPTVAPWTDMRSLKLTFSNPNSSEETKVSLVKLCDDFASPSFCSITTTDEYKTSCSDCNCQTCHNCGCTTSSPWGSCSHSSCGDCWCSPVCKCCQDCDGYTCNCQDCCDAATTTGCSLGSTYKVSSLHPANGIASATTDVVITGEGFYRNAESMTCNFGGVSVPATFVSSTSVNCGAPPISLSASEDSKSVRFSLSLDGGVESTDPTTHSFTYVKCPSGCSDTCAAEECRCDTGKFGSSCQFTCTCQHGACGSLSGFCSCDSGWTGQNCDVECPGGHSNPCNSDRGACYFDVDGGVSTCECYDGFWDVDCSKDCPKDSSGAVCGGHGSCEEDTGRCLCAPGYYGNDCEMSCPGRENGGAGGGAGCNGNGVCCTQQGSSLTYTPCNDVPLGQCACNAGYSGSSCSSKYCYDGCFGNGVCIDGSCDCMEGWSGEFCSVLSGSDPSKSYFAFDTEEIFTNEEVGTVKVNVTRYGSLEHDVSVYYSTLDLTANAGEDYVAVQNRLMWPAENAEVKTVKIMILKNSGVAEGEESFQLQLSQPTEYYSALGKVFKLTIKIAAKDEDQGEKDTKVARITVRVLKDFSSSNHEVIKASFVGATLDATSIPHGNLYLASNSIEYASEGVINLTFDILNIGSADVNKLSKEFVDAIGDPDSAMYNEDMRVNCPIDIGFQPEVQMVIRNPSPPEGNVKPVAVILPILFTLSFLCTLGYYYRRPLRNYTLRKLAQWKFSEMRDDDLSGDGGQNPMHGGILQGVIGQFRSVKDRYFGLNQGGYDGFRESEDDLQMSEGVRHSSSIDDGSDDSNIVYDKDGNEIATMGKARGVGEEVGGGEKLLTTKKVLQIEL</sequence>
<dbReference type="PANTHER" id="PTHR24033:SF151">
    <property type="entry name" value="NOTCH 2"/>
    <property type="match status" value="1"/>
</dbReference>
<dbReference type="Gene3D" id="2.60.40.2030">
    <property type="match status" value="1"/>
</dbReference>
<dbReference type="Gene3D" id="2.10.25.10">
    <property type="entry name" value="Laminin"/>
    <property type="match status" value="2"/>
</dbReference>
<dbReference type="SMART" id="SM00181">
    <property type="entry name" value="EGF"/>
    <property type="match status" value="4"/>
</dbReference>
<dbReference type="InterPro" id="IPR013111">
    <property type="entry name" value="EGF_extracell"/>
</dbReference>
<dbReference type="Pfam" id="PF01833">
    <property type="entry name" value="TIG"/>
    <property type="match status" value="1"/>
</dbReference>
<evidence type="ECO:0000256" key="5">
    <source>
        <dbReference type="PROSITE-ProRule" id="PRU00076"/>
    </source>
</evidence>
<dbReference type="PRINTS" id="PR00011">
    <property type="entry name" value="EGFLAMININ"/>
</dbReference>
<evidence type="ECO:0000256" key="7">
    <source>
        <dbReference type="SAM" id="Phobius"/>
    </source>
</evidence>
<organism evidence="10 11">
    <name type="scientific">Triparma laevis f. inornata</name>
    <dbReference type="NCBI Taxonomy" id="1714386"/>
    <lineage>
        <taxon>Eukaryota</taxon>
        <taxon>Sar</taxon>
        <taxon>Stramenopiles</taxon>
        <taxon>Ochrophyta</taxon>
        <taxon>Bolidophyceae</taxon>
        <taxon>Parmales</taxon>
        <taxon>Triparmaceae</taxon>
        <taxon>Triparma</taxon>
    </lineage>
</organism>
<dbReference type="Pfam" id="PF03160">
    <property type="entry name" value="Calx-beta"/>
    <property type="match status" value="1"/>
</dbReference>
<dbReference type="PANTHER" id="PTHR24033">
    <property type="entry name" value="EGF-LIKE DOMAIN-CONTAINING PROTEIN"/>
    <property type="match status" value="1"/>
</dbReference>
<dbReference type="GO" id="GO:0016020">
    <property type="term" value="C:membrane"/>
    <property type="evidence" value="ECO:0007669"/>
    <property type="project" value="InterPro"/>
</dbReference>
<keyword evidence="3" id="KW-0106">Calcium</keyword>
<evidence type="ECO:0000256" key="1">
    <source>
        <dbReference type="ARBA" id="ARBA00022729"/>
    </source>
</evidence>
<keyword evidence="7" id="KW-0472">Membrane</keyword>
<gene>
    <name evidence="10" type="ORF">TL16_g01395</name>
</gene>
<accession>A0A9W7DSI5</accession>
<comment type="caution">
    <text evidence="10">The sequence shown here is derived from an EMBL/GenBank/DDBJ whole genome shotgun (WGS) entry which is preliminary data.</text>
</comment>
<dbReference type="EMBL" id="BLQM01000031">
    <property type="protein sequence ID" value="GMH53192.1"/>
    <property type="molecule type" value="Genomic_DNA"/>
</dbReference>
<evidence type="ECO:0000256" key="8">
    <source>
        <dbReference type="SAM" id="SignalP"/>
    </source>
</evidence>
<dbReference type="Pfam" id="PF07974">
    <property type="entry name" value="EGF_2"/>
    <property type="match status" value="1"/>
</dbReference>
<dbReference type="Pfam" id="PF23106">
    <property type="entry name" value="EGF_Teneurin"/>
    <property type="match status" value="1"/>
</dbReference>
<dbReference type="InterPro" id="IPR051830">
    <property type="entry name" value="NOTCH_homolog"/>
</dbReference>
<dbReference type="PROSITE" id="PS50026">
    <property type="entry name" value="EGF_3"/>
    <property type="match status" value="1"/>
</dbReference>
<evidence type="ECO:0000313" key="11">
    <source>
        <dbReference type="Proteomes" id="UP001162640"/>
    </source>
</evidence>
<dbReference type="Proteomes" id="UP001162640">
    <property type="component" value="Unassembled WGS sequence"/>
</dbReference>
<feature type="transmembrane region" description="Helical" evidence="7">
    <location>
        <begin position="820"/>
        <end position="840"/>
    </location>
</feature>
<feature type="domain" description="EGF-like" evidence="9">
    <location>
        <begin position="446"/>
        <end position="479"/>
    </location>
</feature>
<evidence type="ECO:0000259" key="9">
    <source>
        <dbReference type="PROSITE" id="PS50026"/>
    </source>
</evidence>
<dbReference type="InterPro" id="IPR003644">
    <property type="entry name" value="Calx_beta"/>
</dbReference>
<dbReference type="InterPro" id="IPR000742">
    <property type="entry name" value="EGF"/>
</dbReference>